<feature type="compositionally biased region" description="Polar residues" evidence="4">
    <location>
        <begin position="79"/>
        <end position="90"/>
    </location>
</feature>
<reference evidence="7" key="1">
    <citation type="journal article" date="2014" name="Int. J. Syst. Evol. Microbiol.">
        <title>Complete genome sequence of Corynebacterium casei LMG S-19264T (=DSM 44701T), isolated from a smear-ripened cheese.</title>
        <authorList>
            <consortium name="US DOE Joint Genome Institute (JGI-PGF)"/>
            <person name="Walter F."/>
            <person name="Albersmeier A."/>
            <person name="Kalinowski J."/>
            <person name="Ruckert C."/>
        </authorList>
    </citation>
    <scope>NUCLEOTIDE SEQUENCE</scope>
    <source>
        <strain evidence="7">CGMCC 1.14984</strain>
    </source>
</reference>
<reference evidence="7" key="2">
    <citation type="submission" date="2020-09" db="EMBL/GenBank/DDBJ databases">
        <authorList>
            <person name="Sun Q."/>
            <person name="Zhou Y."/>
        </authorList>
    </citation>
    <scope>NUCLEOTIDE SEQUENCE</scope>
    <source>
        <strain evidence="7">CGMCC 1.14984</strain>
    </source>
</reference>
<dbReference type="InterPro" id="IPR001296">
    <property type="entry name" value="Glyco_trans_1"/>
</dbReference>
<accession>A0A8J3A487</accession>
<feature type="domain" description="Glycosyl transferase family 1" evidence="5">
    <location>
        <begin position="582"/>
        <end position="750"/>
    </location>
</feature>
<gene>
    <name evidence="7" type="ORF">GCM10011355_32870</name>
</gene>
<dbReference type="Proteomes" id="UP000621856">
    <property type="component" value="Unassembled WGS sequence"/>
</dbReference>
<evidence type="ECO:0000259" key="6">
    <source>
        <dbReference type="Pfam" id="PF00535"/>
    </source>
</evidence>
<feature type="region of interest" description="Disordered" evidence="4">
    <location>
        <begin position="1"/>
        <end position="90"/>
    </location>
</feature>
<keyword evidence="2" id="KW-0328">Glycosyltransferase</keyword>
<organism evidence="7 8">
    <name type="scientific">Aquisalinus luteolus</name>
    <dbReference type="NCBI Taxonomy" id="1566827"/>
    <lineage>
        <taxon>Bacteria</taxon>
        <taxon>Pseudomonadati</taxon>
        <taxon>Pseudomonadota</taxon>
        <taxon>Alphaproteobacteria</taxon>
        <taxon>Parvularculales</taxon>
        <taxon>Parvularculaceae</taxon>
        <taxon>Aquisalinus</taxon>
    </lineage>
</organism>
<dbReference type="GO" id="GO:0016757">
    <property type="term" value="F:glycosyltransferase activity"/>
    <property type="evidence" value="ECO:0007669"/>
    <property type="project" value="UniProtKB-KW"/>
</dbReference>
<feature type="domain" description="Glycosyltransferase 2-like" evidence="6">
    <location>
        <begin position="807"/>
        <end position="981"/>
    </location>
</feature>
<dbReference type="SUPFAM" id="SSF53448">
    <property type="entry name" value="Nucleotide-diphospho-sugar transferases"/>
    <property type="match status" value="2"/>
</dbReference>
<sequence>MPDGIVERTGDKSEVETLEDRGASSSDAVASTESDEGSDEDTFARSPLDDSGEPYGAVDAPAADDTVGGIASPNPVEAVSQSENSNLAKTSSAMDAHKCFPGGPVKIEPGTCHLGLNDVLSVEWKNADVPAGGEGVTARMTEVDDVECLEIKTPVTDGWVRLCCDIDRVSTQSLLAVRMLVRVTGDGPAEKCTLRSSLSRTKTSIGRRTGIAESAVNINAASGNWQEVWGVFLCGVEQEGWRIDLMVNLPEESVITFAAIDTYWFDADISQSLATVLKEEPVVSILPFKYHELKPKKLAGRTQSPAIFTSHSSISGLDVQGWLLTEADGEMVRLSANGKSVMVPVDKTVPIAEGVSVKCGFEASLTHLLGGSDSSLVCSLAGTPEYGFSEVALPAALRRLQTDEDEGDEVAEEIDAPVVDTKLFFFPDYSITNPYQTLMYRSMPTAASQPGTIDDAISELERPDAPNRVVMHLHWLNPLLAGAKTPAQAESMRRAFCDKLAYFIHLGGIVLWTVHNTVSHDAKFYDTERKLGQNVADLASKIHVHSATLLEELSEYYDLSEDKLVIQPHPNYVSHYPNYVSREASRRRLGLDENAKVFLFLGQLRPYKGIERLVRDFAAVQKKEPNAHLLIVGSPVFPYSAGTLKRKYQGYKNVQVIEGHVSNETMQWYYNACDFVVMPYKKILTSGSLLCAMSFSRPVIAPVMGMIPDLLKEGKSGFSFKPEDPEGLTKAMMKAAATTPAKAEEMQKKAFSTVEPLTWKKMGTALTKAIAQSHCFSLVKIPFDDGDRDCILMGQKFPPKKPARTAVIILNYEHVDDVQRLIGTLNDSTTQDFDIYVVDNYSPSLSEFDVAASFPSVHVLRLPSNLGYAAGNNAAMRLIRGLPYEFIWILNPDMEVTPEALEQHVQAAEEHKNISLFGGIICRGDDKKRVASAGGYISFEDGMSTGQMYAGEQVSVLPKEPYTVDFVTGASVFLRKPVLDKIGYIPEDYFLYFEETHWLIEASRKGEPCMVLPNVLLAHHKRSEEGGLPAKYYFYYYLRNSLVFASRIGGEHPNITTSRLQSGFISAWLGKIEQRAPAKLALYTKLAEQALADGREDRTGRIDLIDLELSTEALPEMRDGDLVACTARIDDEAQISGVVHLSRPVPYSCVISIVSAEKIIAQVTCKKAGNEQAEQFFSHKLPLPFRDGKPRTYDFYVNRSLEADARIVKRLPRPAPEYKGRIDGLRQYCCAGWVWNKNDPEEKVMVELLHNGEVIGRGIADIFRQDLLKNSIGDGCAAFNIRLPKKFSSGQKYRIQMRIAGETEMLFERDVIDGEIQGGATLMPPKDALESLFYKRHFWLAKHDLEELPVGRYMKMVQDRLIAKHEGQAQDAKVSVIMPAFNREETIVSAIESVRGQTYENWELLVVDDGSSDSTVKTVQALMDETGDERIKLIVMPRNVGVSAARNAGLKQAEGEMIAYLDSDNIWYPEFLSVMAGELLNSVDKAPAAYCGQRIVQVYGFEDEKHEELIAIRTGEFHLPLMENRNFIDLNCYVHRRSMFEKHGGFNETMRRLVDWEMILRYARVSPPLYVPVLLSNYYFDRADNQITKLENYVDSFELLKQSADRDAASQDVAAVKELRPVDMALICPDFKDGDALRQRITELLASVRDETDLRVLVHADPAVSEELQDMTSDKVEFVVLEEDGSGKPVQAGAYISDAFSRRRAEADIVLVNETVFLTQGWLEAYNEAMAEAADGGIFISRFTVKGNDPNALTHQPFASRERDICIALSDRQRNVVDPSLNRKLGLVEVSGFTPFCTYFRRESAEHLVSLDASDLDQGKAYAQIITFVRDYLHQKVVYCSRVNAYQLPAIGEG</sequence>
<dbReference type="InterPro" id="IPR001173">
    <property type="entry name" value="Glyco_trans_2-like"/>
</dbReference>
<comment type="caution">
    <text evidence="7">The sequence shown here is derived from an EMBL/GenBank/DDBJ whole genome shotgun (WGS) entry which is preliminary data.</text>
</comment>
<feature type="compositionally biased region" description="Polar residues" evidence="4">
    <location>
        <begin position="23"/>
        <end position="32"/>
    </location>
</feature>
<proteinExistence type="inferred from homology"/>
<dbReference type="Gene3D" id="3.90.550.10">
    <property type="entry name" value="Spore Coat Polysaccharide Biosynthesis Protein SpsA, Chain A"/>
    <property type="match status" value="2"/>
</dbReference>
<name>A0A8J3A487_9PROT</name>
<dbReference type="PANTHER" id="PTHR43179">
    <property type="entry name" value="RHAMNOSYLTRANSFERASE WBBL"/>
    <property type="match status" value="1"/>
</dbReference>
<evidence type="ECO:0000256" key="1">
    <source>
        <dbReference type="ARBA" id="ARBA00006739"/>
    </source>
</evidence>
<evidence type="ECO:0000313" key="7">
    <source>
        <dbReference type="EMBL" id="GGI01670.1"/>
    </source>
</evidence>
<keyword evidence="3" id="KW-0808">Transferase</keyword>
<dbReference type="Pfam" id="PF00535">
    <property type="entry name" value="Glycos_transf_2"/>
    <property type="match status" value="2"/>
</dbReference>
<dbReference type="CDD" id="cd00761">
    <property type="entry name" value="Glyco_tranf_GTA_type"/>
    <property type="match status" value="1"/>
</dbReference>
<evidence type="ECO:0000313" key="8">
    <source>
        <dbReference type="Proteomes" id="UP000621856"/>
    </source>
</evidence>
<protein>
    <recommendedName>
        <fullName evidence="9">Glycosyltransferase</fullName>
    </recommendedName>
</protein>
<evidence type="ECO:0000256" key="4">
    <source>
        <dbReference type="SAM" id="MobiDB-lite"/>
    </source>
</evidence>
<dbReference type="PANTHER" id="PTHR43179:SF12">
    <property type="entry name" value="GALACTOFURANOSYLTRANSFERASE GLFT2"/>
    <property type="match status" value="1"/>
</dbReference>
<dbReference type="EMBL" id="BMGZ01000004">
    <property type="protein sequence ID" value="GGI01670.1"/>
    <property type="molecule type" value="Genomic_DNA"/>
</dbReference>
<comment type="similarity">
    <text evidence="1">Belongs to the glycosyltransferase 2 family.</text>
</comment>
<evidence type="ECO:0000259" key="5">
    <source>
        <dbReference type="Pfam" id="PF00534"/>
    </source>
</evidence>
<evidence type="ECO:0000256" key="3">
    <source>
        <dbReference type="ARBA" id="ARBA00022679"/>
    </source>
</evidence>
<feature type="domain" description="Glycosyltransferase 2-like" evidence="6">
    <location>
        <begin position="1375"/>
        <end position="1509"/>
    </location>
</feature>
<evidence type="ECO:0008006" key="9">
    <source>
        <dbReference type="Google" id="ProtNLM"/>
    </source>
</evidence>
<dbReference type="Gene3D" id="3.40.50.2000">
    <property type="entry name" value="Glycogen Phosphorylase B"/>
    <property type="match status" value="1"/>
</dbReference>
<feature type="compositionally biased region" description="Basic and acidic residues" evidence="4">
    <location>
        <begin position="1"/>
        <end position="22"/>
    </location>
</feature>
<dbReference type="CDD" id="cd04186">
    <property type="entry name" value="GT_2_like_c"/>
    <property type="match status" value="1"/>
</dbReference>
<dbReference type="Pfam" id="PF00534">
    <property type="entry name" value="Glycos_transf_1"/>
    <property type="match status" value="1"/>
</dbReference>
<dbReference type="InterPro" id="IPR029044">
    <property type="entry name" value="Nucleotide-diphossugar_trans"/>
</dbReference>
<dbReference type="SUPFAM" id="SSF53756">
    <property type="entry name" value="UDP-Glycosyltransferase/glycogen phosphorylase"/>
    <property type="match status" value="1"/>
</dbReference>
<evidence type="ECO:0000256" key="2">
    <source>
        <dbReference type="ARBA" id="ARBA00022676"/>
    </source>
</evidence>